<evidence type="ECO:0000313" key="3">
    <source>
        <dbReference type="Proteomes" id="UP001604277"/>
    </source>
</evidence>
<dbReference type="InterPro" id="IPR004252">
    <property type="entry name" value="Probable_transposase_24"/>
</dbReference>
<evidence type="ECO:0000256" key="1">
    <source>
        <dbReference type="SAM" id="MobiDB-lite"/>
    </source>
</evidence>
<feature type="compositionally biased region" description="Polar residues" evidence="1">
    <location>
        <begin position="1"/>
        <end position="11"/>
    </location>
</feature>
<feature type="region of interest" description="Disordered" evidence="1">
    <location>
        <begin position="1"/>
        <end position="56"/>
    </location>
</feature>
<dbReference type="PANTHER" id="PTHR33499">
    <property type="entry name" value="OS12G0282400 PROTEIN-RELATED"/>
    <property type="match status" value="1"/>
</dbReference>
<dbReference type="AlphaFoldDB" id="A0ABD1W979"/>
<dbReference type="EMBL" id="JBFOLJ010000004">
    <property type="protein sequence ID" value="KAL2545378.1"/>
    <property type="molecule type" value="Genomic_DNA"/>
</dbReference>
<dbReference type="Pfam" id="PF03004">
    <property type="entry name" value="Transposase_24"/>
    <property type="match status" value="1"/>
</dbReference>
<sequence length="316" mass="36483">MFPYLQHNNMPPVTVHPRPTSSSSNDSSRNDATTETGPQPIPERPRKRRGPIQGFQTAHIVKVTQKKLEVIIEKEDMRATGPNAPRFANEIGAAVRQYAPLNKIRWKDVTNAEKSPMYSRLENVFVLDYDKRHWIKEVIENDMPIRFKEFRYELHEFYETLLDLPMAERKAKKHDQVLNQEYWDFLCDYWESEAFKNKSKRNATNRSKLTHGHCSGLRSFINTQAMGCCEVAAVVGKCGYCKGSHEERRCLVWNYRCIMIWNLTEGTENEPNSNITSLYNLASLVTRTRNSPGNCNKDQHQCPLCTRPGVDELATA</sequence>
<reference evidence="3" key="1">
    <citation type="submission" date="2024-07" db="EMBL/GenBank/DDBJ databases">
        <title>Two chromosome-level genome assemblies of Korean endemic species Abeliophyllum distichum and Forsythia ovata (Oleaceae).</title>
        <authorList>
            <person name="Jang H."/>
        </authorList>
    </citation>
    <scope>NUCLEOTIDE SEQUENCE [LARGE SCALE GENOMIC DNA]</scope>
</reference>
<comment type="caution">
    <text evidence="2">The sequence shown here is derived from an EMBL/GenBank/DDBJ whole genome shotgun (WGS) entry which is preliminary data.</text>
</comment>
<keyword evidence="3" id="KW-1185">Reference proteome</keyword>
<name>A0ABD1W979_9LAMI</name>
<evidence type="ECO:0000313" key="2">
    <source>
        <dbReference type="EMBL" id="KAL2545378.1"/>
    </source>
</evidence>
<dbReference type="PANTHER" id="PTHR33499:SF11">
    <property type="entry name" value="NO APICAL MERISTEM-ASSOCIATED C-TERMINAL DOMAIN-CONTAINING PROTEIN"/>
    <property type="match status" value="1"/>
</dbReference>
<feature type="compositionally biased region" description="Low complexity" evidence="1">
    <location>
        <begin position="17"/>
        <end position="33"/>
    </location>
</feature>
<organism evidence="2 3">
    <name type="scientific">Forsythia ovata</name>
    <dbReference type="NCBI Taxonomy" id="205694"/>
    <lineage>
        <taxon>Eukaryota</taxon>
        <taxon>Viridiplantae</taxon>
        <taxon>Streptophyta</taxon>
        <taxon>Embryophyta</taxon>
        <taxon>Tracheophyta</taxon>
        <taxon>Spermatophyta</taxon>
        <taxon>Magnoliopsida</taxon>
        <taxon>eudicotyledons</taxon>
        <taxon>Gunneridae</taxon>
        <taxon>Pentapetalae</taxon>
        <taxon>asterids</taxon>
        <taxon>lamiids</taxon>
        <taxon>Lamiales</taxon>
        <taxon>Oleaceae</taxon>
        <taxon>Forsythieae</taxon>
        <taxon>Forsythia</taxon>
    </lineage>
</organism>
<accession>A0ABD1W979</accession>
<gene>
    <name evidence="2" type="ORF">Fot_14611</name>
</gene>
<proteinExistence type="predicted"/>
<protein>
    <submittedName>
        <fullName evidence="2">Transposase</fullName>
    </submittedName>
</protein>
<dbReference type="Proteomes" id="UP001604277">
    <property type="component" value="Unassembled WGS sequence"/>
</dbReference>